<keyword evidence="3" id="KW-1185">Reference proteome</keyword>
<dbReference type="AlphaFoldDB" id="A0A402CNN8"/>
<dbReference type="Proteomes" id="UP000287394">
    <property type="component" value="Chromosome"/>
</dbReference>
<gene>
    <name evidence="2" type="ORF">CCAX7_53410</name>
</gene>
<feature type="domain" description="DUF58" evidence="1">
    <location>
        <begin position="200"/>
        <end position="323"/>
    </location>
</feature>
<accession>A0A402CNN8</accession>
<evidence type="ECO:0000313" key="2">
    <source>
        <dbReference type="EMBL" id="BDI33290.1"/>
    </source>
</evidence>
<reference evidence="2 3" key="1">
    <citation type="journal article" date="2019" name="Int. J. Syst. Evol. Microbiol.">
        <title>Capsulimonas corticalis gen. nov., sp. nov., an aerobic capsulated bacterium, of a novel bacterial order, Capsulimonadales ord. nov., of the class Armatimonadia of the phylum Armatimonadetes.</title>
        <authorList>
            <person name="Li J."/>
            <person name="Kudo C."/>
            <person name="Tonouchi A."/>
        </authorList>
    </citation>
    <scope>NUCLEOTIDE SEQUENCE [LARGE SCALE GENOMIC DNA]</scope>
    <source>
        <strain evidence="2 3">AX-7</strain>
    </source>
</reference>
<proteinExistence type="predicted"/>
<dbReference type="PANTHER" id="PTHR34351">
    <property type="entry name" value="SLR1927 PROTEIN-RELATED"/>
    <property type="match status" value="1"/>
</dbReference>
<dbReference type="KEGG" id="ccot:CCAX7_53410"/>
<name>A0A402CNN8_9BACT</name>
<protein>
    <recommendedName>
        <fullName evidence="1">DUF58 domain-containing protein</fullName>
    </recommendedName>
</protein>
<dbReference type="RefSeq" id="WP_165863864.1">
    <property type="nucleotide sequence ID" value="NZ_AP025739.1"/>
</dbReference>
<evidence type="ECO:0000313" key="3">
    <source>
        <dbReference type="Proteomes" id="UP000287394"/>
    </source>
</evidence>
<sequence length="413" mass="44496">MSTSNSTLKKLALAVGGGFTAIVAILFRSEQMYLMAAIMLLIPAVILLVGRLLVNGITCARELPFECAEGDRVTVVLRIGDIGRLPKFFLRAADKLPADLKLVGSDAPLILQLDPGEQRVLSYNLELTKRGAYQIGPTLVSTTDPFGFTTFRKLVGDVQELLVLPTPLPTSRLFLDGGVVGLRGEEGGSQRGGGMDFHGVREYRQGDDLRRVHWRTTARTGELAVTEYTQGASLEVLVALDLSRRAYDETGTGLQSALEYGVKLAVTVADNLARHGHRALLLTPDTINMPYPPSNHPLEMPALLEALARAEAVHDLSLADMLERFRPQAPAGITLVTITPVVDGALVQAIRHYGAQGVRAFGFYLDGASFHPASHLRVTPDAGVVHVPGTVWRTVGRGDDLAASVEGLAYGYQ</sequence>
<dbReference type="EMBL" id="AP025739">
    <property type="protein sequence ID" value="BDI33290.1"/>
    <property type="molecule type" value="Genomic_DNA"/>
</dbReference>
<evidence type="ECO:0000259" key="1">
    <source>
        <dbReference type="Pfam" id="PF01882"/>
    </source>
</evidence>
<dbReference type="Pfam" id="PF01882">
    <property type="entry name" value="DUF58"/>
    <property type="match status" value="1"/>
</dbReference>
<organism evidence="2 3">
    <name type="scientific">Capsulimonas corticalis</name>
    <dbReference type="NCBI Taxonomy" id="2219043"/>
    <lineage>
        <taxon>Bacteria</taxon>
        <taxon>Bacillati</taxon>
        <taxon>Armatimonadota</taxon>
        <taxon>Armatimonadia</taxon>
        <taxon>Capsulimonadales</taxon>
        <taxon>Capsulimonadaceae</taxon>
        <taxon>Capsulimonas</taxon>
    </lineage>
</organism>
<dbReference type="InterPro" id="IPR002881">
    <property type="entry name" value="DUF58"/>
</dbReference>